<dbReference type="GO" id="GO:0022857">
    <property type="term" value="F:transmembrane transporter activity"/>
    <property type="evidence" value="ECO:0007669"/>
    <property type="project" value="InterPro"/>
</dbReference>
<keyword evidence="7" id="KW-1278">Translocase</keyword>
<evidence type="ECO:0000256" key="2">
    <source>
        <dbReference type="ARBA" id="ARBA00022475"/>
    </source>
</evidence>
<dbReference type="Pfam" id="PF00005">
    <property type="entry name" value="ABC_tran"/>
    <property type="match status" value="1"/>
</dbReference>
<keyword evidence="4" id="KW-0547">Nucleotide-binding</keyword>
<dbReference type="NCBIfam" id="NF010061">
    <property type="entry name" value="PRK13538.1"/>
    <property type="match status" value="1"/>
</dbReference>
<dbReference type="AlphaFoldDB" id="A0AA43M820"/>
<dbReference type="InterPro" id="IPR003439">
    <property type="entry name" value="ABC_transporter-like_ATP-bd"/>
</dbReference>
<dbReference type="NCBIfam" id="TIGR01189">
    <property type="entry name" value="ccmA"/>
    <property type="match status" value="1"/>
</dbReference>
<dbReference type="SMART" id="SM00382">
    <property type="entry name" value="AAA"/>
    <property type="match status" value="1"/>
</dbReference>
<evidence type="ECO:0000256" key="8">
    <source>
        <dbReference type="ARBA" id="ARBA00023136"/>
    </source>
</evidence>
<keyword evidence="6" id="KW-0067">ATP-binding</keyword>
<sequence>MTTLSSTSLPESLINHNFQSDRLSCMRGDRMLFTGIGFQLKAGEWLHVRGENGVGKTSLLRLLAGLSKPLEGSIDWNGISIEADPTSYRRELFFLGHRDALKDDLTAFENVLIASALDGSAVSQDQALSALCRFGLRGRELLPVSCLSAGQKRRVILARLLLRKATLWILDEPFNALDSRAVELLSNLIAEHLASGGMAVLTSHQSIPLPNAKVLSL</sequence>
<dbReference type="PROSITE" id="PS00211">
    <property type="entry name" value="ABC_TRANSPORTER_1"/>
    <property type="match status" value="1"/>
</dbReference>
<evidence type="ECO:0000256" key="3">
    <source>
        <dbReference type="ARBA" id="ARBA00022519"/>
    </source>
</evidence>
<evidence type="ECO:0000256" key="6">
    <source>
        <dbReference type="ARBA" id="ARBA00022840"/>
    </source>
</evidence>
<dbReference type="EMBL" id="JARXYA010000005">
    <property type="protein sequence ID" value="MDH6503916.1"/>
    <property type="molecule type" value="Genomic_DNA"/>
</dbReference>
<evidence type="ECO:0000256" key="5">
    <source>
        <dbReference type="ARBA" id="ARBA00022748"/>
    </source>
</evidence>
<keyword evidence="11" id="KW-1185">Reference proteome</keyword>
<dbReference type="PANTHER" id="PTHR43499">
    <property type="entry name" value="ABC TRANSPORTER I FAMILY MEMBER 1"/>
    <property type="match status" value="1"/>
</dbReference>
<dbReference type="SUPFAM" id="SSF52540">
    <property type="entry name" value="P-loop containing nucleoside triphosphate hydrolases"/>
    <property type="match status" value="1"/>
</dbReference>
<dbReference type="InterPro" id="IPR003593">
    <property type="entry name" value="AAA+_ATPase"/>
</dbReference>
<proteinExistence type="predicted"/>
<evidence type="ECO:0000313" key="11">
    <source>
        <dbReference type="Proteomes" id="UP001161160"/>
    </source>
</evidence>
<dbReference type="Gene3D" id="3.40.50.300">
    <property type="entry name" value="P-loop containing nucleotide triphosphate hydrolases"/>
    <property type="match status" value="1"/>
</dbReference>
<dbReference type="GO" id="GO:0005524">
    <property type="term" value="F:ATP binding"/>
    <property type="evidence" value="ECO:0007669"/>
    <property type="project" value="UniProtKB-KW"/>
</dbReference>
<organism evidence="10 11">
    <name type="scientific">Polynucleobacter sphagniphilus</name>
    <dbReference type="NCBI Taxonomy" id="1743169"/>
    <lineage>
        <taxon>Bacteria</taxon>
        <taxon>Pseudomonadati</taxon>
        <taxon>Pseudomonadota</taxon>
        <taxon>Betaproteobacteria</taxon>
        <taxon>Burkholderiales</taxon>
        <taxon>Burkholderiaceae</taxon>
        <taxon>Polynucleobacter</taxon>
    </lineage>
</organism>
<keyword evidence="2" id="KW-1003">Cell membrane</keyword>
<evidence type="ECO:0000256" key="7">
    <source>
        <dbReference type="ARBA" id="ARBA00022967"/>
    </source>
</evidence>
<dbReference type="RefSeq" id="WP_280756727.1">
    <property type="nucleotide sequence ID" value="NZ_JARXXW010000004.1"/>
</dbReference>
<reference evidence="10" key="1">
    <citation type="submission" date="2023-04" db="EMBL/GenBank/DDBJ databases">
        <title>Genome Encyclopedia of Bacteria and Archaea VI: Functional Genomics of Type Strains.</title>
        <authorList>
            <person name="Whitman W."/>
        </authorList>
    </citation>
    <scope>NUCLEOTIDE SEQUENCE</scope>
    <source>
        <strain evidence="10">Enz.4-51</strain>
    </source>
</reference>
<dbReference type="GO" id="GO:0017004">
    <property type="term" value="P:cytochrome complex assembly"/>
    <property type="evidence" value="ECO:0007669"/>
    <property type="project" value="UniProtKB-KW"/>
</dbReference>
<accession>A0AA43M820</accession>
<name>A0AA43M820_9BURK</name>
<keyword evidence="1" id="KW-0813">Transport</keyword>
<dbReference type="PANTHER" id="PTHR43499:SF1">
    <property type="entry name" value="ABC TRANSPORTER I FAMILY MEMBER 1"/>
    <property type="match status" value="1"/>
</dbReference>
<dbReference type="Proteomes" id="UP001161160">
    <property type="component" value="Unassembled WGS sequence"/>
</dbReference>
<comment type="caution">
    <text evidence="10">The sequence shown here is derived from an EMBL/GenBank/DDBJ whole genome shotgun (WGS) entry which is preliminary data.</text>
</comment>
<evidence type="ECO:0000256" key="1">
    <source>
        <dbReference type="ARBA" id="ARBA00022448"/>
    </source>
</evidence>
<dbReference type="InterPro" id="IPR005895">
    <property type="entry name" value="ABC_transptr_haem_export_CcmA"/>
</dbReference>
<keyword evidence="3" id="KW-0997">Cell inner membrane</keyword>
<evidence type="ECO:0000256" key="4">
    <source>
        <dbReference type="ARBA" id="ARBA00022741"/>
    </source>
</evidence>
<feature type="domain" description="ABC transporter" evidence="9">
    <location>
        <begin position="18"/>
        <end position="217"/>
    </location>
</feature>
<protein>
    <submittedName>
        <fullName evidence="10">Heme exporter protein A</fullName>
    </submittedName>
</protein>
<dbReference type="PROSITE" id="PS50893">
    <property type="entry name" value="ABC_TRANSPORTER_2"/>
    <property type="match status" value="1"/>
</dbReference>
<keyword evidence="8" id="KW-0472">Membrane</keyword>
<gene>
    <name evidence="10" type="ORF">M2127_001220</name>
</gene>
<dbReference type="GO" id="GO:0016887">
    <property type="term" value="F:ATP hydrolysis activity"/>
    <property type="evidence" value="ECO:0007669"/>
    <property type="project" value="InterPro"/>
</dbReference>
<dbReference type="InterPro" id="IPR017871">
    <property type="entry name" value="ABC_transporter-like_CS"/>
</dbReference>
<dbReference type="InterPro" id="IPR027417">
    <property type="entry name" value="P-loop_NTPase"/>
</dbReference>
<evidence type="ECO:0000259" key="9">
    <source>
        <dbReference type="PROSITE" id="PS50893"/>
    </source>
</evidence>
<evidence type="ECO:0000313" key="10">
    <source>
        <dbReference type="EMBL" id="MDH6503916.1"/>
    </source>
</evidence>
<keyword evidence="5" id="KW-0201">Cytochrome c-type biogenesis</keyword>